<sequence>MSSVPERRKRSATTSPSPISSTRILLQCPDGVFPYLTPALLQICFPPDRVADVLLLGLAVRDTCLQPTTYHDGNKRKPRGYNFSSTTKVDRWMLPYQRVTVPTFDYLQDAQAAESTSSSSRNDQAAVTMTNQHAMMWTANGRHALTPAVYFHAAVGLASHSVVPLFDVGSTSGSHGPLSANGMRKRTHTALQRTTQWRNDFVSRCCTVPEHGASADVWAPLNMVREDAAGRVPLPVEGTSHSQALWKDQLSDILNSGHNGLSGIVAIGWESLEEDRLGSLTNLRAELPSNMTLALLSTQTLGQILEVCSIGHNIAIGTNLPTKWACQAKALCVQLPSPKNAKRVKTVETAECNAVLDADGCVRLRPTDNNRDVTTHPWFRDRRPILPDCQCLTCRSHSRAYIYHLVCAKELLAEILLFIHNLHLLLDTVRLLSNAANDDERQLLYKNLLYQIQNTNTHNI</sequence>
<accession>A0A8J9S7A9</accession>
<dbReference type="InterPro" id="IPR036511">
    <property type="entry name" value="TGT-like_sf"/>
</dbReference>
<evidence type="ECO:0000259" key="2">
    <source>
        <dbReference type="Pfam" id="PF01702"/>
    </source>
</evidence>
<dbReference type="PANTHER" id="PTHR46064:SF1">
    <property type="entry name" value="QUEUINE TRNA-RIBOSYLTRANSFERASE ACCESSORY SUBUNIT 2"/>
    <property type="match status" value="1"/>
</dbReference>
<name>A0A8J9S7A9_PHATR</name>
<proteinExistence type="predicted"/>
<dbReference type="Pfam" id="PF01702">
    <property type="entry name" value="TGT"/>
    <property type="match status" value="1"/>
</dbReference>
<protein>
    <recommendedName>
        <fullName evidence="2">tRNA-guanine(15) transglycosylase-like domain-containing protein</fullName>
    </recommendedName>
</protein>
<feature type="domain" description="tRNA-guanine(15) transglycosylase-like" evidence="2">
    <location>
        <begin position="127"/>
        <end position="448"/>
    </location>
</feature>
<dbReference type="PANTHER" id="PTHR46064">
    <property type="entry name" value="QUEUINE TRNA-RIBOSYLTRANSFERASE ACCESSORY SUBUNIT 2"/>
    <property type="match status" value="1"/>
</dbReference>
<organism evidence="3">
    <name type="scientific">Phaeodactylum tricornutum</name>
    <name type="common">Diatom</name>
    <dbReference type="NCBI Taxonomy" id="2850"/>
    <lineage>
        <taxon>Eukaryota</taxon>
        <taxon>Sar</taxon>
        <taxon>Stramenopiles</taxon>
        <taxon>Ochrophyta</taxon>
        <taxon>Bacillariophyta</taxon>
        <taxon>Bacillariophyceae</taxon>
        <taxon>Bacillariophycidae</taxon>
        <taxon>Naviculales</taxon>
        <taxon>Phaeodactylaceae</taxon>
        <taxon>Phaeodactylum</taxon>
    </lineage>
</organism>
<dbReference type="SUPFAM" id="SSF51713">
    <property type="entry name" value="tRNA-guanine transglycosylase"/>
    <property type="match status" value="1"/>
</dbReference>
<reference evidence="3" key="1">
    <citation type="submission" date="2022-02" db="EMBL/GenBank/DDBJ databases">
        <authorList>
            <person name="Giguere J D."/>
        </authorList>
    </citation>
    <scope>NUCLEOTIDE SEQUENCE</scope>
    <source>
        <strain evidence="3">CCAP 1055/1</strain>
    </source>
</reference>
<dbReference type="InterPro" id="IPR002616">
    <property type="entry name" value="tRNA_ribo_trans-like"/>
</dbReference>
<dbReference type="EMBL" id="OU594943">
    <property type="protein sequence ID" value="CAG9285304.1"/>
    <property type="molecule type" value="Genomic_DNA"/>
</dbReference>
<evidence type="ECO:0000256" key="1">
    <source>
        <dbReference type="SAM" id="MobiDB-lite"/>
    </source>
</evidence>
<feature type="region of interest" description="Disordered" evidence="1">
    <location>
        <begin position="1"/>
        <end position="20"/>
    </location>
</feature>
<gene>
    <name evidence="3" type="ORF">PTTT1_LOCUS28625</name>
</gene>
<dbReference type="InterPro" id="IPR050852">
    <property type="entry name" value="Queuine_tRNA-ribosyltrfase"/>
</dbReference>
<dbReference type="GO" id="GO:0006400">
    <property type="term" value="P:tRNA modification"/>
    <property type="evidence" value="ECO:0007669"/>
    <property type="project" value="InterPro"/>
</dbReference>
<evidence type="ECO:0000313" key="3">
    <source>
        <dbReference type="EMBL" id="CAG9285304.1"/>
    </source>
</evidence>
<dbReference type="Gene3D" id="3.20.20.105">
    <property type="entry name" value="Queuine tRNA-ribosyltransferase-like"/>
    <property type="match status" value="1"/>
</dbReference>
<dbReference type="Proteomes" id="UP000836788">
    <property type="component" value="Chromosome 2"/>
</dbReference>
<dbReference type="AlphaFoldDB" id="A0A8J9S7A9"/>